<dbReference type="EMBL" id="CP022378">
    <property type="protein sequence ID" value="ATA69169.1"/>
    <property type="molecule type" value="Genomic_DNA"/>
</dbReference>
<sequence length="128" mass="14991">MNVQVGKKMRLLRKQKGFSQEQVADYIHITQSTYARIENGIGNSWANYVLPLCALFGVELEEFFKLEFTDLDKIKKSTKQSNEPNIINGLLDRLIDQYEKRILERDICITELKLEIERLKKLLSIKTK</sequence>
<dbReference type="SMART" id="SM00530">
    <property type="entry name" value="HTH_XRE"/>
    <property type="match status" value="1"/>
</dbReference>
<evidence type="ECO:0000313" key="4">
    <source>
        <dbReference type="Proteomes" id="UP000242855"/>
    </source>
</evidence>
<evidence type="ECO:0000256" key="1">
    <source>
        <dbReference type="ARBA" id="ARBA00023125"/>
    </source>
</evidence>
<organism evidence="3 4">
    <name type="scientific">Capnocytophaga cynodegmi</name>
    <dbReference type="NCBI Taxonomy" id="28189"/>
    <lineage>
        <taxon>Bacteria</taxon>
        <taxon>Pseudomonadati</taxon>
        <taxon>Bacteroidota</taxon>
        <taxon>Flavobacteriia</taxon>
        <taxon>Flavobacteriales</taxon>
        <taxon>Flavobacteriaceae</taxon>
        <taxon>Capnocytophaga</taxon>
    </lineage>
</organism>
<proteinExistence type="predicted"/>
<protein>
    <submittedName>
        <fullName evidence="3">Transcriptional regulator</fullName>
    </submittedName>
</protein>
<dbReference type="Proteomes" id="UP000242855">
    <property type="component" value="Chromosome"/>
</dbReference>
<dbReference type="Pfam" id="PF01381">
    <property type="entry name" value="HTH_3"/>
    <property type="match status" value="1"/>
</dbReference>
<evidence type="ECO:0000313" key="3">
    <source>
        <dbReference type="EMBL" id="ATA69169.1"/>
    </source>
</evidence>
<dbReference type="InterPro" id="IPR010982">
    <property type="entry name" value="Lambda_DNA-bd_dom_sf"/>
</dbReference>
<accession>A0A250E868</accession>
<dbReference type="KEGG" id="ccyn:CGC48_11395"/>
<keyword evidence="1" id="KW-0238">DNA-binding</keyword>
<dbReference type="PANTHER" id="PTHR46558">
    <property type="entry name" value="TRACRIPTIONAL REGULATORY PROTEIN-RELATED-RELATED"/>
    <property type="match status" value="1"/>
</dbReference>
<dbReference type="PANTHER" id="PTHR46558:SF4">
    <property type="entry name" value="DNA-BIDING PHAGE PROTEIN"/>
    <property type="match status" value="1"/>
</dbReference>
<dbReference type="PROSITE" id="PS50943">
    <property type="entry name" value="HTH_CROC1"/>
    <property type="match status" value="1"/>
</dbReference>
<dbReference type="Gene3D" id="1.10.260.40">
    <property type="entry name" value="lambda repressor-like DNA-binding domains"/>
    <property type="match status" value="1"/>
</dbReference>
<evidence type="ECO:0000259" key="2">
    <source>
        <dbReference type="PROSITE" id="PS50943"/>
    </source>
</evidence>
<dbReference type="GeneID" id="96782408"/>
<dbReference type="InterPro" id="IPR001387">
    <property type="entry name" value="Cro/C1-type_HTH"/>
</dbReference>
<name>A0A250E868_9FLAO</name>
<dbReference type="AlphaFoldDB" id="A0A250E868"/>
<dbReference type="CDD" id="cd00093">
    <property type="entry name" value="HTH_XRE"/>
    <property type="match status" value="1"/>
</dbReference>
<gene>
    <name evidence="3" type="ORF">CGC48_11395</name>
</gene>
<dbReference type="RefSeq" id="WP_098029662.1">
    <property type="nucleotide sequence ID" value="NZ_CP022378.1"/>
</dbReference>
<feature type="domain" description="HTH cro/C1-type" evidence="2">
    <location>
        <begin position="9"/>
        <end position="63"/>
    </location>
</feature>
<dbReference type="GO" id="GO:0003677">
    <property type="term" value="F:DNA binding"/>
    <property type="evidence" value="ECO:0007669"/>
    <property type="project" value="UniProtKB-KW"/>
</dbReference>
<dbReference type="SUPFAM" id="SSF47413">
    <property type="entry name" value="lambda repressor-like DNA-binding domains"/>
    <property type="match status" value="1"/>
</dbReference>
<reference evidence="3 4" key="1">
    <citation type="journal article" date="2017" name="Genome Announc.">
        <title>Twelve Complete Reference Genomes of Clinical Isolates in the Capnocytophaga Genus.</title>
        <authorList>
            <person name="Villarma A."/>
            <person name="Gulvik C.A."/>
            <person name="Rowe L.A."/>
            <person name="Sheth M."/>
            <person name="Juieng P."/>
            <person name="Nicholson A.C."/>
            <person name="Loparev V.N."/>
            <person name="McQuiston J.R."/>
        </authorList>
    </citation>
    <scope>NUCLEOTIDE SEQUENCE [LARGE SCALE GENOMIC DNA]</scope>
    <source>
        <strain evidence="3 4">G7591</strain>
    </source>
</reference>